<name>A0ABW0M120_9BACL</name>
<dbReference type="EMBL" id="JBHSMH010000111">
    <property type="protein sequence ID" value="MFC5471780.1"/>
    <property type="molecule type" value="Genomic_DNA"/>
</dbReference>
<evidence type="ECO:0008006" key="3">
    <source>
        <dbReference type="Google" id="ProtNLM"/>
    </source>
</evidence>
<dbReference type="SUPFAM" id="SSF53474">
    <property type="entry name" value="alpha/beta-Hydrolases"/>
    <property type="match status" value="1"/>
</dbReference>
<proteinExistence type="predicted"/>
<dbReference type="RefSeq" id="WP_209744140.1">
    <property type="nucleotide sequence ID" value="NZ_JBHSMH010000111.1"/>
</dbReference>
<accession>A0ABW0M120</accession>
<keyword evidence="2" id="KW-1185">Reference proteome</keyword>
<evidence type="ECO:0000313" key="1">
    <source>
        <dbReference type="EMBL" id="MFC5471780.1"/>
    </source>
</evidence>
<gene>
    <name evidence="1" type="ORF">ACFPPD_24175</name>
</gene>
<comment type="caution">
    <text evidence="1">The sequence shown here is derived from an EMBL/GenBank/DDBJ whole genome shotgun (WGS) entry which is preliminary data.</text>
</comment>
<sequence length="238" mass="26207">MPKGSNGNADDNRKYEIYMLAGFATAPRFMERMGAALRERLERDGARVERTEALFPYGDWSRGKLPQLREIVADMRLGEKAERLTRSVGGRIAADAIRERGAVSDPATTLLLGHSGGGVAAVHAAQLLLDRRERSRCLAVMIGSPKCRIPSALRPYVLSISAAGRSRRPADFVPWFGSHGWRGKHGPASRAEVPIVGGHADYFREAAPYVDAEGASNLERTLGAIQLWLNRRNRTPEY</sequence>
<evidence type="ECO:0000313" key="2">
    <source>
        <dbReference type="Proteomes" id="UP001596105"/>
    </source>
</evidence>
<dbReference type="Proteomes" id="UP001596105">
    <property type="component" value="Unassembled WGS sequence"/>
</dbReference>
<protein>
    <recommendedName>
        <fullName evidence="3">Thioesterase domain-containing protein</fullName>
    </recommendedName>
</protein>
<organism evidence="1 2">
    <name type="scientific">Cohnella suwonensis</name>
    <dbReference type="NCBI Taxonomy" id="696072"/>
    <lineage>
        <taxon>Bacteria</taxon>
        <taxon>Bacillati</taxon>
        <taxon>Bacillota</taxon>
        <taxon>Bacilli</taxon>
        <taxon>Bacillales</taxon>
        <taxon>Paenibacillaceae</taxon>
        <taxon>Cohnella</taxon>
    </lineage>
</organism>
<dbReference type="InterPro" id="IPR029058">
    <property type="entry name" value="AB_hydrolase_fold"/>
</dbReference>
<reference evidence="2" key="1">
    <citation type="journal article" date="2019" name="Int. J. Syst. Evol. Microbiol.">
        <title>The Global Catalogue of Microorganisms (GCM) 10K type strain sequencing project: providing services to taxonomists for standard genome sequencing and annotation.</title>
        <authorList>
            <consortium name="The Broad Institute Genomics Platform"/>
            <consortium name="The Broad Institute Genome Sequencing Center for Infectious Disease"/>
            <person name="Wu L."/>
            <person name="Ma J."/>
        </authorList>
    </citation>
    <scope>NUCLEOTIDE SEQUENCE [LARGE SCALE GENOMIC DNA]</scope>
    <source>
        <strain evidence="2">CCUG 57113</strain>
    </source>
</reference>